<dbReference type="GO" id="GO:0035091">
    <property type="term" value="F:phosphatidylinositol binding"/>
    <property type="evidence" value="ECO:0007669"/>
    <property type="project" value="TreeGrafter"/>
</dbReference>
<dbReference type="Gene3D" id="3.40.50.300">
    <property type="entry name" value="P-loop containing nucleotide triphosphate hydrolases"/>
    <property type="match status" value="1"/>
</dbReference>
<accession>A0A5K1VCU5</accession>
<sequence length="240" mass="27328">MSVSFVDNPIECVPDEEPKIIRIVLTGGPGGGKTTSLSLIADQFRPLGIQVFHIQENSTMFFNSGAGFPAHASENQKLCWELCKIRCQLAMEDQFYTYAKSTNKKITLILSDRGSMDSAAYMSEDNWDKVMKEGGFDYDSFCKNRYDLVLHLRTTAIGALRYYDRKSNPARRERPEEAAALDYTIEEKWSIHPHQIIIDNSTDFPNKVRRICEQIAQFVGFEYHSVLEIPMSPPAPIVFQ</sequence>
<dbReference type="Pfam" id="PF13521">
    <property type="entry name" value="AAA_28"/>
    <property type="match status" value="1"/>
</dbReference>
<evidence type="ECO:0000259" key="1">
    <source>
        <dbReference type="Pfam" id="PF13521"/>
    </source>
</evidence>
<name>A0A5K1VCU5_ENTHI</name>
<dbReference type="SUPFAM" id="SSF52540">
    <property type="entry name" value="P-loop containing nucleoside triphosphate hydrolases"/>
    <property type="match status" value="1"/>
</dbReference>
<dbReference type="GO" id="GO:0070300">
    <property type="term" value="F:phosphatidic acid binding"/>
    <property type="evidence" value="ECO:0007669"/>
    <property type="project" value="TreeGrafter"/>
</dbReference>
<evidence type="ECO:0000313" key="2">
    <source>
        <dbReference type="EMBL" id="GAT95829.1"/>
    </source>
</evidence>
<dbReference type="PANTHER" id="PTHR34932:SF1">
    <property type="entry name" value="TRPL TRANSLOCATION DEFECT PROTEIN 14"/>
    <property type="match status" value="1"/>
</dbReference>
<comment type="caution">
    <text evidence="2">The sequence shown here is derived from an EMBL/GenBank/DDBJ whole genome shotgun (WGS) entry which is preliminary data.</text>
</comment>
<dbReference type="EMBL" id="BDEQ01000001">
    <property type="protein sequence ID" value="GAT95829.1"/>
    <property type="molecule type" value="Genomic_DNA"/>
</dbReference>
<dbReference type="InterPro" id="IPR027417">
    <property type="entry name" value="P-loop_NTPase"/>
</dbReference>
<reference evidence="2 3" key="1">
    <citation type="submission" date="2016-05" db="EMBL/GenBank/DDBJ databases">
        <title>First whole genome sequencing of Entamoeba histolytica HM1:IMSS-clone-6.</title>
        <authorList>
            <person name="Mukherjee Avik.K."/>
            <person name="Izumyama S."/>
            <person name="Nakada-Tsukui K."/>
            <person name="Nozaki T."/>
        </authorList>
    </citation>
    <scope>NUCLEOTIDE SEQUENCE [LARGE SCALE GENOMIC DNA]</scope>
    <source>
        <strain evidence="2 3">HM1:IMSS clone 6</strain>
    </source>
</reference>
<feature type="domain" description="NadR/Ttd14 AAA" evidence="1">
    <location>
        <begin position="22"/>
        <end position="205"/>
    </location>
</feature>
<dbReference type="OMA" id="QRAIYHV"/>
<protein>
    <recommendedName>
        <fullName evidence="1">NadR/Ttd14 AAA domain-containing protein</fullName>
    </recommendedName>
</protein>
<dbReference type="GO" id="GO:0005525">
    <property type="term" value="F:GTP binding"/>
    <property type="evidence" value="ECO:0007669"/>
    <property type="project" value="TreeGrafter"/>
</dbReference>
<dbReference type="PANTHER" id="PTHR34932">
    <property type="entry name" value="TRPL TRANSLOCATION DEFECT PROTEIN 14"/>
    <property type="match status" value="1"/>
</dbReference>
<dbReference type="Proteomes" id="UP000078387">
    <property type="component" value="Unassembled WGS sequence"/>
</dbReference>
<dbReference type="VEuPathDB" id="AmoebaDB:EHI_095850"/>
<dbReference type="FunFam" id="3.40.50.300:FF:002703">
    <property type="entry name" value="Predicted protein"/>
    <property type="match status" value="1"/>
</dbReference>
<proteinExistence type="predicted"/>
<dbReference type="InterPro" id="IPR053227">
    <property type="entry name" value="TRPL-trafficking_regulator"/>
</dbReference>
<gene>
    <name evidence="2" type="ORF">CL6EHI_095850</name>
</gene>
<dbReference type="InterPro" id="IPR038727">
    <property type="entry name" value="NadR/Ttd14_AAA_dom"/>
</dbReference>
<dbReference type="AlphaFoldDB" id="A0A5K1VCU5"/>
<dbReference type="VEuPathDB" id="AmoebaDB:EHI5A_220450"/>
<organism evidence="2 3">
    <name type="scientific">Entamoeba histolytica</name>
    <dbReference type="NCBI Taxonomy" id="5759"/>
    <lineage>
        <taxon>Eukaryota</taxon>
        <taxon>Amoebozoa</taxon>
        <taxon>Evosea</taxon>
        <taxon>Archamoebae</taxon>
        <taxon>Mastigamoebida</taxon>
        <taxon>Entamoebidae</taxon>
        <taxon>Entamoeba</taxon>
    </lineage>
</organism>
<evidence type="ECO:0000313" key="3">
    <source>
        <dbReference type="Proteomes" id="UP000078387"/>
    </source>
</evidence>